<accession>T1JPF4</accession>
<dbReference type="STRING" id="126957.T1JPF4"/>
<dbReference type="PROSITE" id="PS00018">
    <property type="entry name" value="EF_HAND_1"/>
    <property type="match status" value="2"/>
</dbReference>
<dbReference type="PANTHER" id="PTHR23055:SF167">
    <property type="entry name" value="EF-HAND DOMAIN-CONTAINING PROTEIN"/>
    <property type="match status" value="1"/>
</dbReference>
<dbReference type="Proteomes" id="UP000014500">
    <property type="component" value="Unassembled WGS sequence"/>
</dbReference>
<dbReference type="EnsemblMetazoa" id="SMAR015731-RA">
    <property type="protein sequence ID" value="SMAR015731-PA"/>
    <property type="gene ID" value="SMAR015731"/>
</dbReference>
<feature type="domain" description="EF-hand" evidence="5">
    <location>
        <begin position="95"/>
        <end position="130"/>
    </location>
</feature>
<dbReference type="InterPro" id="IPR002048">
    <property type="entry name" value="EF_hand_dom"/>
</dbReference>
<reference evidence="7" key="1">
    <citation type="submission" date="2011-05" db="EMBL/GenBank/DDBJ databases">
        <authorList>
            <person name="Richards S.R."/>
            <person name="Qu J."/>
            <person name="Jiang H."/>
            <person name="Jhangiani S.N."/>
            <person name="Agravi P."/>
            <person name="Goodspeed R."/>
            <person name="Gross S."/>
            <person name="Mandapat C."/>
            <person name="Jackson L."/>
            <person name="Mathew T."/>
            <person name="Pu L."/>
            <person name="Thornton R."/>
            <person name="Saada N."/>
            <person name="Wilczek-Boney K.B."/>
            <person name="Lee S."/>
            <person name="Kovar C."/>
            <person name="Wu Y."/>
            <person name="Scherer S.E."/>
            <person name="Worley K.C."/>
            <person name="Muzny D.M."/>
            <person name="Gibbs R."/>
        </authorList>
    </citation>
    <scope>NUCLEOTIDE SEQUENCE</scope>
    <source>
        <strain evidence="7">Brora</strain>
    </source>
</reference>
<proteinExistence type="inferred from homology"/>
<name>T1JPF4_STRMM</name>
<reference evidence="6" key="2">
    <citation type="submission" date="2015-02" db="UniProtKB">
        <authorList>
            <consortium name="EnsemblMetazoa"/>
        </authorList>
    </citation>
    <scope>IDENTIFICATION</scope>
</reference>
<dbReference type="HOGENOM" id="CLU_072366_1_0_1"/>
<evidence type="ECO:0000259" key="5">
    <source>
        <dbReference type="PROSITE" id="PS50222"/>
    </source>
</evidence>
<dbReference type="OMA" id="MCSEAND"/>
<keyword evidence="7" id="KW-1185">Reference proteome</keyword>
<dbReference type="GO" id="GO:0005509">
    <property type="term" value="F:calcium ion binding"/>
    <property type="evidence" value="ECO:0007669"/>
    <property type="project" value="InterPro"/>
</dbReference>
<dbReference type="FunFam" id="1.10.238.10:FF:000009">
    <property type="entry name" value="Visinin-like protein 1"/>
    <property type="match status" value="1"/>
</dbReference>
<organism evidence="6 7">
    <name type="scientific">Strigamia maritima</name>
    <name type="common">European centipede</name>
    <name type="synonym">Geophilus maritimus</name>
    <dbReference type="NCBI Taxonomy" id="126957"/>
    <lineage>
        <taxon>Eukaryota</taxon>
        <taxon>Metazoa</taxon>
        <taxon>Ecdysozoa</taxon>
        <taxon>Arthropoda</taxon>
        <taxon>Myriapoda</taxon>
        <taxon>Chilopoda</taxon>
        <taxon>Pleurostigmophora</taxon>
        <taxon>Geophilomorpha</taxon>
        <taxon>Linotaeniidae</taxon>
        <taxon>Strigamia</taxon>
    </lineage>
</organism>
<keyword evidence="4" id="KW-0106">Calcium</keyword>
<evidence type="ECO:0000256" key="1">
    <source>
        <dbReference type="ARBA" id="ARBA00006049"/>
    </source>
</evidence>
<dbReference type="SMART" id="SM00054">
    <property type="entry name" value="EFh"/>
    <property type="match status" value="3"/>
</dbReference>
<dbReference type="eggNOG" id="KOG0044">
    <property type="taxonomic scope" value="Eukaryota"/>
</dbReference>
<protein>
    <recommendedName>
        <fullName evidence="5">EF-hand domain-containing protein</fullName>
    </recommendedName>
</protein>
<keyword evidence="2" id="KW-0479">Metal-binding</keyword>
<dbReference type="Gene3D" id="1.10.238.10">
    <property type="entry name" value="EF-hand"/>
    <property type="match status" value="1"/>
</dbReference>
<dbReference type="PROSITE" id="PS50222">
    <property type="entry name" value="EF_HAND_2"/>
    <property type="match status" value="3"/>
</dbReference>
<dbReference type="InterPro" id="IPR028846">
    <property type="entry name" value="Recoverin"/>
</dbReference>
<dbReference type="CDD" id="cd00051">
    <property type="entry name" value="EFh"/>
    <property type="match status" value="2"/>
</dbReference>
<dbReference type="PRINTS" id="PR00450">
    <property type="entry name" value="RECOVERIN"/>
</dbReference>
<dbReference type="EMBL" id="AFFK01018331">
    <property type="status" value="NOT_ANNOTATED_CDS"/>
    <property type="molecule type" value="Genomic_DNA"/>
</dbReference>
<keyword evidence="3" id="KW-0677">Repeat</keyword>
<dbReference type="Pfam" id="PF13499">
    <property type="entry name" value="EF-hand_7"/>
    <property type="match status" value="1"/>
</dbReference>
<evidence type="ECO:0000256" key="4">
    <source>
        <dbReference type="ARBA" id="ARBA00022837"/>
    </source>
</evidence>
<dbReference type="SUPFAM" id="SSF47473">
    <property type="entry name" value="EF-hand"/>
    <property type="match status" value="1"/>
</dbReference>
<dbReference type="InterPro" id="IPR011992">
    <property type="entry name" value="EF-hand-dom_pair"/>
</dbReference>
<comment type="similarity">
    <text evidence="1">Belongs to the recoverin family.</text>
</comment>
<dbReference type="PhylomeDB" id="T1JPF4"/>
<dbReference type="PANTHER" id="PTHR23055">
    <property type="entry name" value="CALCIUM BINDING PROTEINS"/>
    <property type="match status" value="1"/>
</dbReference>
<dbReference type="Pfam" id="PF13833">
    <property type="entry name" value="EF-hand_8"/>
    <property type="match status" value="1"/>
</dbReference>
<sequence length="187" mass="21622">MDTVVRHRPEGLEALCRQTKFTKKEIQHMYRGFKQECPSGTIDEETFKDIYGQFFPLGDARPYAHHVFNALDTTRNGCVNFEELLSTLSVIVRGSMVEKIRWTFSLYDINKDGYVTKQELMEIISSIYAMMGHAGSHSDRTARDHVEKVFPKMDLNRDGIITLEEFLDSCLQVIFFLVINVSVWIKS</sequence>
<feature type="domain" description="EF-hand" evidence="5">
    <location>
        <begin position="141"/>
        <end position="176"/>
    </location>
</feature>
<evidence type="ECO:0000313" key="7">
    <source>
        <dbReference type="Proteomes" id="UP000014500"/>
    </source>
</evidence>
<evidence type="ECO:0000256" key="2">
    <source>
        <dbReference type="ARBA" id="ARBA00022723"/>
    </source>
</evidence>
<evidence type="ECO:0000256" key="3">
    <source>
        <dbReference type="ARBA" id="ARBA00022737"/>
    </source>
</evidence>
<dbReference type="AlphaFoldDB" id="T1JPF4"/>
<evidence type="ECO:0000313" key="6">
    <source>
        <dbReference type="EnsemblMetazoa" id="SMAR015731-PA"/>
    </source>
</evidence>
<dbReference type="InterPro" id="IPR018247">
    <property type="entry name" value="EF_Hand_1_Ca_BS"/>
</dbReference>
<feature type="domain" description="EF-hand" evidence="5">
    <location>
        <begin position="59"/>
        <end position="94"/>
    </location>
</feature>